<dbReference type="Gene3D" id="1.10.287.210">
    <property type="match status" value="1"/>
</dbReference>
<feature type="transmembrane region" description="Helical" evidence="2">
    <location>
        <begin position="564"/>
        <end position="587"/>
    </location>
</feature>
<dbReference type="Proteomes" id="UP000694546">
    <property type="component" value="Chromosome 4"/>
</dbReference>
<reference evidence="3" key="2">
    <citation type="submission" date="2025-09" db="UniProtKB">
        <authorList>
            <consortium name="Ensembl"/>
        </authorList>
    </citation>
    <scope>IDENTIFICATION</scope>
</reference>
<sequence length="686" mass="74035">QIPTPSSLIPGIGFGSGDPCLNKYGGLSLTYTYGSIAAYTFLLCDIIPCVVGPAAWEKYDAYICDAPKGSFAGVQGNGVMVSQDNSQGWCRGWGNVLWMTGRITLTLRNITSNPYQGWGNPRLGSTRACGVNTDSAYFVFGVSFSGPDPAALLKINFRKAPTTPTAPASRANTTTPKPPARPIMTRDGPVTIFDLDSVGRLPIPDSIALATGYADDNAWLSWIAATVRFQGLSDCVACASARPHLISTPVLFNFTSDPIGSHCMLALFVTPEPAGCGLLSSLFPPGLNDSIPPVYSPGEYTHSCITRVGAVNVGAVPSSWCHSITNVTLWPNMTEPGLGRQDLFWSCDKFTLRLTLPAQWSGTCIIVRLLMPITLFTRGSHGPHNQTTSRHRRNTALTDHFDLTKNTPTYMDSIGIPRGVPNQFKLADQIAAGFENIPLLSAIIPITPNKNVDRINYIHYNVQRLSNQTRDAVERLASQLAATSLMAYQNRLALDMLLAEKGGVCSMFGAQCCTFIPNNTAPDGSVTRALAGLRALSVQMAEDSGVDNPMEKWMTDMFGKWKGLLMAVLSSLACFVGIVVCCGCCCIPCARTLCSRLITTALEKEKQQPPPYSEAAPLMPLLDCLDQLPLDDQMVPANFDGEYGLPRPATSDFEDELPYTLPTYASEETLPAPADDCVPAEPDIYP</sequence>
<dbReference type="GeneTree" id="ENSGT00530000064449"/>
<feature type="compositionally biased region" description="Low complexity" evidence="1">
    <location>
        <begin position="162"/>
        <end position="175"/>
    </location>
</feature>
<evidence type="ECO:0000256" key="2">
    <source>
        <dbReference type="SAM" id="Phobius"/>
    </source>
</evidence>
<evidence type="ECO:0000256" key="1">
    <source>
        <dbReference type="SAM" id="MobiDB-lite"/>
    </source>
</evidence>
<protein>
    <recommendedName>
        <fullName evidence="5">Envelope protein</fullName>
    </recommendedName>
</protein>
<dbReference type="Pfam" id="PF00429">
    <property type="entry name" value="TLV_coat"/>
    <property type="match status" value="1"/>
</dbReference>
<keyword evidence="2" id="KW-1133">Transmembrane helix</keyword>
<keyword evidence="2" id="KW-0472">Membrane</keyword>
<evidence type="ECO:0000313" key="4">
    <source>
        <dbReference type="Proteomes" id="UP000694546"/>
    </source>
</evidence>
<dbReference type="OMA" id="IKINIRA"/>
<reference evidence="3" key="1">
    <citation type="submission" date="2025-08" db="UniProtKB">
        <authorList>
            <consortium name="Ensembl"/>
        </authorList>
    </citation>
    <scope>IDENTIFICATION</scope>
</reference>
<organism evidence="3 4">
    <name type="scientific">Gadus morhua</name>
    <name type="common">Atlantic cod</name>
    <dbReference type="NCBI Taxonomy" id="8049"/>
    <lineage>
        <taxon>Eukaryota</taxon>
        <taxon>Metazoa</taxon>
        <taxon>Chordata</taxon>
        <taxon>Craniata</taxon>
        <taxon>Vertebrata</taxon>
        <taxon>Euteleostomi</taxon>
        <taxon>Actinopterygii</taxon>
        <taxon>Neopterygii</taxon>
        <taxon>Teleostei</taxon>
        <taxon>Neoteleostei</taxon>
        <taxon>Acanthomorphata</taxon>
        <taxon>Zeiogadaria</taxon>
        <taxon>Gadariae</taxon>
        <taxon>Gadiformes</taxon>
        <taxon>Gadoidei</taxon>
        <taxon>Gadidae</taxon>
        <taxon>Gadus</taxon>
    </lineage>
</organism>
<dbReference type="InterPro" id="IPR018154">
    <property type="entry name" value="TLV/ENV_coat_polyprotein"/>
</dbReference>
<dbReference type="Ensembl" id="ENSGMOT00000043635.1">
    <property type="protein sequence ID" value="ENSGMOP00000026592.1"/>
    <property type="gene ID" value="ENSGMOG00000028157.1"/>
</dbReference>
<dbReference type="SUPFAM" id="SSF58069">
    <property type="entry name" value="Virus ectodomain"/>
    <property type="match status" value="1"/>
</dbReference>
<feature type="region of interest" description="Disordered" evidence="1">
    <location>
        <begin position="663"/>
        <end position="686"/>
    </location>
</feature>
<evidence type="ECO:0000313" key="3">
    <source>
        <dbReference type="Ensembl" id="ENSGMOP00000026592.1"/>
    </source>
</evidence>
<dbReference type="AlphaFoldDB" id="A0A8C5A5W9"/>
<feature type="region of interest" description="Disordered" evidence="1">
    <location>
        <begin position="162"/>
        <end position="183"/>
    </location>
</feature>
<keyword evidence="4" id="KW-1185">Reference proteome</keyword>
<keyword evidence="2" id="KW-0812">Transmembrane</keyword>
<dbReference type="PANTHER" id="PTHR10424:SF80">
    <property type="entry name" value="ENVELOPE GLYCOPROTEIN"/>
    <property type="match status" value="1"/>
</dbReference>
<evidence type="ECO:0008006" key="5">
    <source>
        <dbReference type="Google" id="ProtNLM"/>
    </source>
</evidence>
<dbReference type="CDD" id="cd09951">
    <property type="entry name" value="HERV-Rb-like_HR1-HR2"/>
    <property type="match status" value="1"/>
</dbReference>
<proteinExistence type="predicted"/>
<name>A0A8C5A5W9_GADMO</name>
<accession>A0A8C5A5W9</accession>
<dbReference type="PANTHER" id="PTHR10424">
    <property type="entry name" value="VIRAL ENVELOPE PROTEIN"/>
    <property type="match status" value="1"/>
</dbReference>